<feature type="transmembrane region" description="Helical" evidence="1">
    <location>
        <begin position="120"/>
        <end position="144"/>
    </location>
</feature>
<organism evidence="2 3">
    <name type="scientific">Salipaludibacillus neizhouensis</name>
    <dbReference type="NCBI Taxonomy" id="885475"/>
    <lineage>
        <taxon>Bacteria</taxon>
        <taxon>Bacillati</taxon>
        <taxon>Bacillota</taxon>
        <taxon>Bacilli</taxon>
        <taxon>Bacillales</taxon>
        <taxon>Bacillaceae</taxon>
    </lineage>
</organism>
<evidence type="ECO:0000313" key="2">
    <source>
        <dbReference type="EMBL" id="RKL68824.1"/>
    </source>
</evidence>
<feature type="transmembrane region" description="Helical" evidence="1">
    <location>
        <begin position="156"/>
        <end position="174"/>
    </location>
</feature>
<dbReference type="SUPFAM" id="SSF53474">
    <property type="entry name" value="alpha/beta-Hydrolases"/>
    <property type="match status" value="1"/>
</dbReference>
<comment type="caution">
    <text evidence="2">The sequence shown here is derived from an EMBL/GenBank/DDBJ whole genome shotgun (WGS) entry which is preliminary data.</text>
</comment>
<feature type="transmembrane region" description="Helical" evidence="1">
    <location>
        <begin position="66"/>
        <end position="88"/>
    </location>
</feature>
<proteinExistence type="predicted"/>
<dbReference type="InterPro" id="IPR029058">
    <property type="entry name" value="AB_hydrolase_fold"/>
</dbReference>
<feature type="transmembrane region" description="Helical" evidence="1">
    <location>
        <begin position="32"/>
        <end position="54"/>
    </location>
</feature>
<dbReference type="RefSeq" id="WP_110936536.1">
    <property type="nucleotide sequence ID" value="NZ_KZ614146.1"/>
</dbReference>
<dbReference type="PANTHER" id="PTHR33428:SF14">
    <property type="entry name" value="CARBOXYLESTERASE TYPE B DOMAIN-CONTAINING PROTEIN"/>
    <property type="match status" value="1"/>
</dbReference>
<dbReference type="Gene3D" id="3.40.50.1820">
    <property type="entry name" value="alpha/beta hydrolase"/>
    <property type="match status" value="1"/>
</dbReference>
<keyword evidence="1" id="KW-0472">Membrane</keyword>
<protein>
    <submittedName>
        <fullName evidence="2">Alpha/beta hydrolase</fullName>
    </submittedName>
</protein>
<name>A0A3A9K742_9BACI</name>
<evidence type="ECO:0000256" key="1">
    <source>
        <dbReference type="SAM" id="Phobius"/>
    </source>
</evidence>
<keyword evidence="3" id="KW-1185">Reference proteome</keyword>
<gene>
    <name evidence="2" type="ORF">CR203_01925</name>
</gene>
<keyword evidence="2" id="KW-0378">Hydrolase</keyword>
<dbReference type="Pfam" id="PF07224">
    <property type="entry name" value="Chlorophyllase"/>
    <property type="match status" value="1"/>
</dbReference>
<dbReference type="OrthoDB" id="9808543at2"/>
<dbReference type="AlphaFoldDB" id="A0A3A9K742"/>
<dbReference type="Proteomes" id="UP000281498">
    <property type="component" value="Unassembled WGS sequence"/>
</dbReference>
<feature type="transmembrane region" description="Helical" evidence="1">
    <location>
        <begin position="95"/>
        <end position="114"/>
    </location>
</feature>
<keyword evidence="1" id="KW-0812">Transmembrane</keyword>
<evidence type="ECO:0000313" key="3">
    <source>
        <dbReference type="Proteomes" id="UP000281498"/>
    </source>
</evidence>
<dbReference type="EMBL" id="PDOE01000001">
    <property type="protein sequence ID" value="RKL68824.1"/>
    <property type="molecule type" value="Genomic_DNA"/>
</dbReference>
<dbReference type="GO" id="GO:0016787">
    <property type="term" value="F:hydrolase activity"/>
    <property type="evidence" value="ECO:0007669"/>
    <property type="project" value="UniProtKB-KW"/>
</dbReference>
<dbReference type="PANTHER" id="PTHR33428">
    <property type="entry name" value="CHLOROPHYLLASE-2, CHLOROPLASTIC"/>
    <property type="match status" value="1"/>
</dbReference>
<keyword evidence="1" id="KW-1133">Transmembrane helix</keyword>
<reference evidence="2 3" key="1">
    <citation type="submission" date="2017-10" db="EMBL/GenBank/DDBJ databases">
        <title>Bacillus sp. nov., a halophilic bacterium isolated from a Keqin Lake.</title>
        <authorList>
            <person name="Wang H."/>
        </authorList>
    </citation>
    <scope>NUCLEOTIDE SEQUENCE [LARGE SCALE GENOMIC DNA]</scope>
    <source>
        <strain evidence="2 3">KCTC 13187</strain>
    </source>
</reference>
<sequence length="747" mass="86162">MSMSRWITKNKLKRISLWMKSRIQRTFEYDTYFWRMTTIGVWISVIVSGILAGLGNPTGIGTLIDLIIYFIINNFVFMIAAVVLATLLSFMYVPVPRLLLGSLVYAGGLVYFILDAQSLSPLFSVVIGFSFPVVGMILGIVVAVYTRSTWKLEKKFIVSLIPISVLFIVTAFIVSGDKSEIQRSFSENDPFEPLQLENPGLMGENEFSFFTFGSGTDKRRSEYGEEVGIVSKSVDASEYITKWSGRKESFWGFDETALPLNGRVWMPEGEKEFPLVLMVHGNHRMEHFSDEGYQYLGELLASRGFIAVSVDQNFLNYSGWSGIPNDDMKMRAWVLMQHLQQIQDYEKEEDNPFYNRINFDQVAIVGHSRGGQAAAMVADYKKWFEEDTTLSGMEDIHIESVVGIAPTDKTVDDERARLEEVNYLLLQGSRDGDVNTFQGDRQYLRSYFYEVSNRFKASVYIAEANHSQFNTDWGRMDMRLPGGIFLNRQQMMNEEAQQEVAKVYISAFLETTLLGQEEYRDLFRDVRYGQDWLPNNQYITRFEDGNYVTFTDFNQSQEEIHYMDGVEVEQEGFHSWDIDRAEDRRDVNKGVNGVEMAWKEEAQFTIELEEDFLAESFSENLDSFQLSLTSLDMEREAREETETPVIEIEMTSDNGEASLVTADPFRPVNFPIETQYTILPWFDDIMRDEKYEESEAPVFQTYEFPMEEFQENNRAFQSENITEITVYISNGPGKIMIDNFGFLMNEQ</sequence>
<accession>A0A3A9K742</accession>
<dbReference type="InterPro" id="IPR017395">
    <property type="entry name" value="Chlorophyllase-like"/>
</dbReference>